<name>A0A1W1W249_9BACT</name>
<dbReference type="EMBL" id="FWWW01000092">
    <property type="protein sequence ID" value="SMB99583.1"/>
    <property type="molecule type" value="Genomic_DNA"/>
</dbReference>
<sequence length="85" mass="8838">MPSGNVHPYSPGVPGGSGTRTRRPVGAETLSATGAVGVSTPLSGYSTNLIYAIDNQSFHLNPSLLLQYQLANGLFDNGQGGYSFH</sequence>
<dbReference type="Proteomes" id="UP000192266">
    <property type="component" value="Unassembled WGS sequence"/>
</dbReference>
<gene>
    <name evidence="2" type="ORF">SAMN00120144_3682</name>
</gene>
<evidence type="ECO:0000313" key="2">
    <source>
        <dbReference type="EMBL" id="SMB99583.1"/>
    </source>
</evidence>
<keyword evidence="3" id="KW-1185">Reference proteome</keyword>
<protein>
    <submittedName>
        <fullName evidence="2">Uncharacterized protein</fullName>
    </submittedName>
</protein>
<reference evidence="2 3" key="1">
    <citation type="submission" date="2017-04" db="EMBL/GenBank/DDBJ databases">
        <authorList>
            <person name="Afonso C.L."/>
            <person name="Miller P.J."/>
            <person name="Scott M.A."/>
            <person name="Spackman E."/>
            <person name="Goraichik I."/>
            <person name="Dimitrov K.M."/>
            <person name="Suarez D.L."/>
            <person name="Swayne D.E."/>
        </authorList>
    </citation>
    <scope>NUCLEOTIDE SEQUENCE [LARGE SCALE GENOMIC DNA]</scope>
    <source>
        <strain evidence="2 3">DSM 11622</strain>
    </source>
</reference>
<dbReference type="STRING" id="645990.SAMN00120144_3682"/>
<evidence type="ECO:0000256" key="1">
    <source>
        <dbReference type="SAM" id="MobiDB-lite"/>
    </source>
</evidence>
<organism evidence="2 3">
    <name type="scientific">Hymenobacter roseosalivarius DSM 11622</name>
    <dbReference type="NCBI Taxonomy" id="645990"/>
    <lineage>
        <taxon>Bacteria</taxon>
        <taxon>Pseudomonadati</taxon>
        <taxon>Bacteroidota</taxon>
        <taxon>Cytophagia</taxon>
        <taxon>Cytophagales</taxon>
        <taxon>Hymenobacteraceae</taxon>
        <taxon>Hymenobacter</taxon>
    </lineage>
</organism>
<dbReference type="AlphaFoldDB" id="A0A1W1W249"/>
<feature type="region of interest" description="Disordered" evidence="1">
    <location>
        <begin position="1"/>
        <end position="28"/>
    </location>
</feature>
<accession>A0A1W1W249</accession>
<evidence type="ECO:0000313" key="3">
    <source>
        <dbReference type="Proteomes" id="UP000192266"/>
    </source>
</evidence>
<proteinExistence type="predicted"/>